<evidence type="ECO:0000256" key="4">
    <source>
        <dbReference type="ARBA" id="ARBA00022840"/>
    </source>
</evidence>
<dbReference type="PANTHER" id="PTHR43788:SF16">
    <property type="entry name" value="HELICASE WITH ZINC FINGER 2"/>
    <property type="match status" value="1"/>
</dbReference>
<dbReference type="InterPro" id="IPR041679">
    <property type="entry name" value="DNA2/NAM7-like_C"/>
</dbReference>
<evidence type="ECO:0000313" key="8">
    <source>
        <dbReference type="Proteomes" id="UP000509303"/>
    </source>
</evidence>
<dbReference type="Pfam" id="PF13087">
    <property type="entry name" value="AAA_12"/>
    <property type="match status" value="1"/>
</dbReference>
<feature type="region of interest" description="Disordered" evidence="5">
    <location>
        <begin position="1"/>
        <end position="38"/>
    </location>
</feature>
<dbReference type="GO" id="GO:0016787">
    <property type="term" value="F:hydrolase activity"/>
    <property type="evidence" value="ECO:0007669"/>
    <property type="project" value="UniProtKB-KW"/>
</dbReference>
<dbReference type="AlphaFoldDB" id="A0A7H8N6R2"/>
<name>A0A7H8N6R2_9ACTN</name>
<dbReference type="PANTHER" id="PTHR43788">
    <property type="entry name" value="DNA2/NAM7 HELICASE FAMILY MEMBER"/>
    <property type="match status" value="1"/>
</dbReference>
<evidence type="ECO:0000259" key="6">
    <source>
        <dbReference type="Pfam" id="PF13087"/>
    </source>
</evidence>
<gene>
    <name evidence="7" type="ORF">HUT08_11455</name>
</gene>
<evidence type="ECO:0000313" key="7">
    <source>
        <dbReference type="EMBL" id="QKW50059.1"/>
    </source>
</evidence>
<keyword evidence="3" id="KW-0347">Helicase</keyword>
<feature type="domain" description="DNA2/NAM7 helicase-like C-terminal" evidence="6">
    <location>
        <begin position="321"/>
        <end position="433"/>
    </location>
</feature>
<dbReference type="Pfam" id="PF13604">
    <property type="entry name" value="AAA_30"/>
    <property type="match status" value="1"/>
</dbReference>
<dbReference type="GO" id="GO:0043139">
    <property type="term" value="F:5'-3' DNA helicase activity"/>
    <property type="evidence" value="ECO:0007669"/>
    <property type="project" value="TreeGrafter"/>
</dbReference>
<accession>A0A7H8N6R2</accession>
<dbReference type="InterPro" id="IPR050534">
    <property type="entry name" value="Coronavir_polyprotein_1ab"/>
</dbReference>
<keyword evidence="2" id="KW-0378">Hydrolase</keyword>
<organism evidence="7 8">
    <name type="scientific">Streptomyces buecherae</name>
    <dbReference type="NCBI Taxonomy" id="2763006"/>
    <lineage>
        <taxon>Bacteria</taxon>
        <taxon>Bacillati</taxon>
        <taxon>Actinomycetota</taxon>
        <taxon>Actinomycetes</taxon>
        <taxon>Kitasatosporales</taxon>
        <taxon>Streptomycetaceae</taxon>
        <taxon>Streptomyces</taxon>
    </lineage>
</organism>
<keyword evidence="1" id="KW-0547">Nucleotide-binding</keyword>
<dbReference type="SUPFAM" id="SSF52540">
    <property type="entry name" value="P-loop containing nucleoside triphosphate hydrolases"/>
    <property type="match status" value="1"/>
</dbReference>
<reference evidence="7 8" key="1">
    <citation type="submission" date="2020-06" db="EMBL/GenBank/DDBJ databases">
        <title>Genome mining for natural products.</title>
        <authorList>
            <person name="Zhang B."/>
            <person name="Shi J."/>
            <person name="Ge H."/>
        </authorList>
    </citation>
    <scope>NUCLEOTIDE SEQUENCE [LARGE SCALE GENOMIC DNA]</scope>
    <source>
        <strain evidence="7 8">NA00687</strain>
    </source>
</reference>
<dbReference type="Proteomes" id="UP000509303">
    <property type="component" value="Chromosome"/>
</dbReference>
<protein>
    <submittedName>
        <fullName evidence="7">ATP-binding protein</fullName>
    </submittedName>
</protein>
<keyword evidence="4 7" id="KW-0067">ATP-binding</keyword>
<dbReference type="EMBL" id="CP054929">
    <property type="protein sequence ID" value="QKW50059.1"/>
    <property type="molecule type" value="Genomic_DNA"/>
</dbReference>
<keyword evidence="8" id="KW-1185">Reference proteome</keyword>
<dbReference type="InterPro" id="IPR027417">
    <property type="entry name" value="P-loop_NTPase"/>
</dbReference>
<proteinExistence type="predicted"/>
<evidence type="ECO:0000256" key="2">
    <source>
        <dbReference type="ARBA" id="ARBA00022801"/>
    </source>
</evidence>
<dbReference type="GO" id="GO:0005524">
    <property type="term" value="F:ATP binding"/>
    <property type="evidence" value="ECO:0007669"/>
    <property type="project" value="UniProtKB-KW"/>
</dbReference>
<evidence type="ECO:0000256" key="3">
    <source>
        <dbReference type="ARBA" id="ARBA00022806"/>
    </source>
</evidence>
<feature type="compositionally biased region" description="Low complexity" evidence="5">
    <location>
        <begin position="1"/>
        <end position="15"/>
    </location>
</feature>
<evidence type="ECO:0000256" key="1">
    <source>
        <dbReference type="ARBA" id="ARBA00022741"/>
    </source>
</evidence>
<sequence length="480" mass="50187">MSDADAAAPARLADPTGPTGPADPFDADSVGRADPAGRAGFDPGAAAAAATAAILRDTMAGAERGVVVDSPPGAGKSTLVVRAARELAAAGRPLMVVAQTNAQVDDLVIRLAEAEPELPIGRLHSSDATAYDPALNALPAVRTSAKVGDLAGLDVVISTAAKWAHTKNVEPWQHAIVDEAYQMRSDALLAVAGLFERALFVGDPGQLDPFSVVGAEQWSGLSYDPSASAVTTLLAHNPGLPQHRLPVSWRLPASAAPLVSAAFYPYTPFRSGTEHGDRRLSFGVGSDGSGVDRVLDAAAEAGWGLLELPARHTPRTDPEAVRAVALVVRRLLDRGGAATSERSPDPVPLTAARIAVGTAHRDQAAAVRAALVDLGVSGVVVDTANRLQGREFDVTVVLHPLSGRPDATAFHLETGRLCVLASRHRHACVVVCRAGVPELLDDHPSTEPVRLGVSMKFPDGWEANHAVLAHLNEHRVRWRP</sequence>
<dbReference type="Gene3D" id="3.40.50.300">
    <property type="entry name" value="P-loop containing nucleotide triphosphate hydrolases"/>
    <property type="match status" value="2"/>
</dbReference>
<evidence type="ECO:0000256" key="5">
    <source>
        <dbReference type="SAM" id="MobiDB-lite"/>
    </source>
</evidence>